<dbReference type="InterPro" id="IPR000717">
    <property type="entry name" value="PCI_dom"/>
</dbReference>
<comment type="caution">
    <text evidence="5">The sequence shown here is derived from an EMBL/GenBank/DDBJ whole genome shotgun (WGS) entry which is preliminary data.</text>
</comment>
<feature type="compositionally biased region" description="Basic residues" evidence="3">
    <location>
        <begin position="327"/>
        <end position="336"/>
    </location>
</feature>
<keyword evidence="2" id="KW-0736">Signalosome</keyword>
<dbReference type="SMART" id="SM00088">
    <property type="entry name" value="PINT"/>
    <property type="match status" value="1"/>
</dbReference>
<evidence type="ECO:0000256" key="2">
    <source>
        <dbReference type="ARBA" id="ARBA00022790"/>
    </source>
</evidence>
<sequence length="336" mass="36136">MAATAVAIPPTAPAAELNLKSVSGQRLEPYLALSKSAKGAACVQLIKDVLAAPGVYVFGELLDMPNVAELKNNPDNASYHKLLEIFSYGTYQDYQQNKACLPELTAVQRTKLQQLSIVTLSEQTRVIPYKDLLSYLDISNVRQLEDLIMDAIYQDVLKASLDQKLKQVEVQSAMGRDLRPGQAQQMLATLAEWKQRSETLLRELDAKMNQVIEQKVQEKKDRVAFEELVEKARKEAQSGKGSGGGGGGGPAGGGGGPGGPGGPHHGKHRKVGGGSQRDLMMDFEMSDDPRRGGSGGAHTYNSPEFMSELERMHGGVGGGGGAGGSRRSTKRMFPRA</sequence>
<dbReference type="PROSITE" id="PS50250">
    <property type="entry name" value="PCI"/>
    <property type="match status" value="1"/>
</dbReference>
<accession>A0A9P6PPL8</accession>
<feature type="region of interest" description="Disordered" evidence="3">
    <location>
        <begin position="232"/>
        <end position="336"/>
    </location>
</feature>
<dbReference type="OrthoDB" id="10265275at2759"/>
<dbReference type="Pfam" id="PF22061">
    <property type="entry name" value="CSN7_HB_subdom"/>
    <property type="match status" value="1"/>
</dbReference>
<comment type="similarity">
    <text evidence="1">Belongs to the CSN7/EIF3M family. CSN7 subfamily.</text>
</comment>
<dbReference type="GO" id="GO:0008180">
    <property type="term" value="C:COP9 signalosome"/>
    <property type="evidence" value="ECO:0007669"/>
    <property type="project" value="UniProtKB-KW"/>
</dbReference>
<dbReference type="Proteomes" id="UP000807716">
    <property type="component" value="Unassembled WGS sequence"/>
</dbReference>
<gene>
    <name evidence="5" type="primary">COPS7A</name>
    <name evidence="5" type="ORF">DFQ27_009470</name>
</gene>
<name>A0A9P6PPL8_9FUNG</name>
<dbReference type="EMBL" id="JAAAJB010000875">
    <property type="protein sequence ID" value="KAG0250308.1"/>
    <property type="molecule type" value="Genomic_DNA"/>
</dbReference>
<feature type="domain" description="PCI" evidence="4">
    <location>
        <begin position="1"/>
        <end position="175"/>
    </location>
</feature>
<evidence type="ECO:0000313" key="6">
    <source>
        <dbReference type="Proteomes" id="UP000807716"/>
    </source>
</evidence>
<proteinExistence type="inferred from homology"/>
<evidence type="ECO:0000256" key="1">
    <source>
        <dbReference type="ARBA" id="ARBA00008482"/>
    </source>
</evidence>
<keyword evidence="6" id="KW-1185">Reference proteome</keyword>
<feature type="compositionally biased region" description="Gly residues" evidence="3">
    <location>
        <begin position="240"/>
        <end position="263"/>
    </location>
</feature>
<dbReference type="InterPro" id="IPR045237">
    <property type="entry name" value="COPS7/eIF3m"/>
</dbReference>
<evidence type="ECO:0000313" key="5">
    <source>
        <dbReference type="EMBL" id="KAG0250308.1"/>
    </source>
</evidence>
<feature type="compositionally biased region" description="Gly residues" evidence="3">
    <location>
        <begin position="314"/>
        <end position="324"/>
    </location>
</feature>
<evidence type="ECO:0000259" key="4">
    <source>
        <dbReference type="PROSITE" id="PS50250"/>
    </source>
</evidence>
<reference evidence="5" key="1">
    <citation type="journal article" date="2020" name="Fungal Divers.">
        <title>Resolving the Mortierellaceae phylogeny through synthesis of multi-gene phylogenetics and phylogenomics.</title>
        <authorList>
            <person name="Vandepol N."/>
            <person name="Liber J."/>
            <person name="Desiro A."/>
            <person name="Na H."/>
            <person name="Kennedy M."/>
            <person name="Barry K."/>
            <person name="Grigoriev I.V."/>
            <person name="Miller A.N."/>
            <person name="O'Donnell K."/>
            <person name="Stajich J.E."/>
            <person name="Bonito G."/>
        </authorList>
    </citation>
    <scope>NUCLEOTIDE SEQUENCE</scope>
    <source>
        <strain evidence="5">BC1065</strain>
    </source>
</reference>
<dbReference type="PANTHER" id="PTHR15350:SF5">
    <property type="entry name" value="COP9 SIGNALOSOME COMPLEX SUBUNIT 7"/>
    <property type="match status" value="1"/>
</dbReference>
<organism evidence="5 6">
    <name type="scientific">Actinomortierella ambigua</name>
    <dbReference type="NCBI Taxonomy" id="1343610"/>
    <lineage>
        <taxon>Eukaryota</taxon>
        <taxon>Fungi</taxon>
        <taxon>Fungi incertae sedis</taxon>
        <taxon>Mucoromycota</taxon>
        <taxon>Mortierellomycotina</taxon>
        <taxon>Mortierellomycetes</taxon>
        <taxon>Mortierellales</taxon>
        <taxon>Mortierellaceae</taxon>
        <taxon>Actinomortierella</taxon>
    </lineage>
</organism>
<protein>
    <submittedName>
        <fullName evidence="5">COP9 signalosome complex subunit 7a</fullName>
    </submittedName>
</protein>
<dbReference type="PANTHER" id="PTHR15350">
    <property type="entry name" value="COP9 SIGNALOSOME COMPLEX SUBUNIT 7/DENDRITIC CELL PROTEIN GA17"/>
    <property type="match status" value="1"/>
</dbReference>
<dbReference type="AlphaFoldDB" id="A0A9P6PPL8"/>
<evidence type="ECO:0000256" key="3">
    <source>
        <dbReference type="SAM" id="MobiDB-lite"/>
    </source>
</evidence>
<dbReference type="Pfam" id="PF01399">
    <property type="entry name" value="PCI"/>
    <property type="match status" value="1"/>
</dbReference>